<comment type="caution">
    <text evidence="9">The sequence shown here is derived from an EMBL/GenBank/DDBJ whole genome shotgun (WGS) entry which is preliminary data.</text>
</comment>
<dbReference type="SUPFAM" id="SSF158472">
    <property type="entry name" value="HAMP domain-like"/>
    <property type="match status" value="1"/>
</dbReference>
<keyword evidence="4" id="KW-0808">Transferase</keyword>
<name>A0A7X2HBE3_9BACL</name>
<proteinExistence type="predicted"/>
<evidence type="ECO:0000256" key="2">
    <source>
        <dbReference type="ARBA" id="ARBA00022475"/>
    </source>
</evidence>
<keyword evidence="7" id="KW-1133">Transmembrane helix</keyword>
<gene>
    <name evidence="9" type="ORF">GJB61_29030</name>
</gene>
<dbReference type="Gene3D" id="3.30.450.20">
    <property type="entry name" value="PAS domain"/>
    <property type="match status" value="2"/>
</dbReference>
<dbReference type="AlphaFoldDB" id="A0A7X2HBE3"/>
<dbReference type="Proteomes" id="UP000463051">
    <property type="component" value="Unassembled WGS sequence"/>
</dbReference>
<dbReference type="CDD" id="cd06225">
    <property type="entry name" value="HAMP"/>
    <property type="match status" value="1"/>
</dbReference>
<dbReference type="Pfam" id="PF00672">
    <property type="entry name" value="HAMP"/>
    <property type="match status" value="1"/>
</dbReference>
<feature type="transmembrane region" description="Helical" evidence="7">
    <location>
        <begin position="293"/>
        <end position="315"/>
    </location>
</feature>
<dbReference type="GO" id="GO:0005886">
    <property type="term" value="C:plasma membrane"/>
    <property type="evidence" value="ECO:0007669"/>
    <property type="project" value="UniProtKB-SubCell"/>
</dbReference>
<dbReference type="SMART" id="SM00387">
    <property type="entry name" value="HATPase_c"/>
    <property type="match status" value="1"/>
</dbReference>
<dbReference type="InterPro" id="IPR010559">
    <property type="entry name" value="Sig_transdc_His_kin_internal"/>
</dbReference>
<reference evidence="9 10" key="1">
    <citation type="submission" date="2019-11" db="EMBL/GenBank/DDBJ databases">
        <title>Paenibacillus monticola sp. nov., a novel PGPR strain isolated from mountain sample in China.</title>
        <authorList>
            <person name="Zhao Q."/>
            <person name="Li H.-P."/>
            <person name="Zhang J.-L."/>
        </authorList>
    </citation>
    <scope>NUCLEOTIDE SEQUENCE [LARGE SCALE GENOMIC DNA]</scope>
    <source>
        <strain evidence="9 10">LC-T2</strain>
    </source>
</reference>
<dbReference type="RefSeq" id="WP_154122502.1">
    <property type="nucleotide sequence ID" value="NZ_WJXB01000018.1"/>
</dbReference>
<organism evidence="9 10">
    <name type="scientific">Paenibacillus monticola</name>
    <dbReference type="NCBI Taxonomy" id="2666075"/>
    <lineage>
        <taxon>Bacteria</taxon>
        <taxon>Bacillati</taxon>
        <taxon>Bacillota</taxon>
        <taxon>Bacilli</taxon>
        <taxon>Bacillales</taxon>
        <taxon>Paenibacillaceae</taxon>
        <taxon>Paenibacillus</taxon>
    </lineage>
</organism>
<dbReference type="Pfam" id="PF02518">
    <property type="entry name" value="HATPase_c"/>
    <property type="match status" value="1"/>
</dbReference>
<dbReference type="SMART" id="SM00304">
    <property type="entry name" value="HAMP"/>
    <property type="match status" value="1"/>
</dbReference>
<keyword evidence="2" id="KW-1003">Cell membrane</keyword>
<evidence type="ECO:0000313" key="9">
    <source>
        <dbReference type="EMBL" id="MRN56999.1"/>
    </source>
</evidence>
<evidence type="ECO:0000256" key="5">
    <source>
        <dbReference type="ARBA" id="ARBA00022777"/>
    </source>
</evidence>
<accession>A0A7X2HBE3</accession>
<protein>
    <submittedName>
        <fullName evidence="9">HAMP domain-containing protein</fullName>
    </submittedName>
</protein>
<dbReference type="GO" id="GO:0000155">
    <property type="term" value="F:phosphorelay sensor kinase activity"/>
    <property type="evidence" value="ECO:0007669"/>
    <property type="project" value="InterPro"/>
</dbReference>
<dbReference type="SUPFAM" id="SSF55874">
    <property type="entry name" value="ATPase domain of HSP90 chaperone/DNA topoisomerase II/histidine kinase"/>
    <property type="match status" value="1"/>
</dbReference>
<sequence length="595" mass="68516">MFQRLVKLLNDIKIRNKLLLAFLLVTMLPVLLVGGYLTIEMKTMAFENALEQASINVDRVKKRTEEVIDVSQDISYRLNNDTRLKKLAIRIYESTYDVVEAYQDYPDMREYLRLYKEISNIRLYTDNTTLLNNWELLNPTTAVRTSQWYQRAQRYDSLVGWEYIEDERDHLKYLSLIRKIELEGSTKTGVLIINVNSNQLNSILGQESFETMIVDDKNNIIAANRKQRAGKTLADISFDTKLMGLGSGSYEAVVDGEASKIVIEELKPQSSRNALRIISVFSNESIVKEPNRIIRLAIMVIVISVVLAFLLIYSFSSLFSRRVMYLSKHINRVGTGDFDTTLKIDGNDEIGLLARQFNAMVRSINDLMLEVQKSNEQNSLLEQKQNDIRFKMLASQINPHFLFNALESIRMEAHMKGQVEIARVVRLLGKMMRSSLEVGRSKIPLKQELEVVRCYLDIQQFRYEERLKYQFIVDPATESLYIPPLIVQPLVENAVIHGLDNKMEGAFVTVEIQQAGDYALFTITDNGVGMTSERLDMLRSRLDIQEEREGERIGLRNVHDRLKLSYGEEYGLTIESRPDEGTIISFRIPMEDLSL</sequence>
<dbReference type="Gene3D" id="6.10.340.10">
    <property type="match status" value="1"/>
</dbReference>
<keyword evidence="10" id="KW-1185">Reference proteome</keyword>
<dbReference type="Pfam" id="PF06580">
    <property type="entry name" value="His_kinase"/>
    <property type="match status" value="1"/>
</dbReference>
<keyword evidence="6 7" id="KW-0472">Membrane</keyword>
<dbReference type="PANTHER" id="PTHR34220">
    <property type="entry name" value="SENSOR HISTIDINE KINASE YPDA"/>
    <property type="match status" value="1"/>
</dbReference>
<dbReference type="InterPro" id="IPR003594">
    <property type="entry name" value="HATPase_dom"/>
</dbReference>
<dbReference type="EMBL" id="WJXB01000018">
    <property type="protein sequence ID" value="MRN56999.1"/>
    <property type="molecule type" value="Genomic_DNA"/>
</dbReference>
<keyword evidence="5" id="KW-0418">Kinase</keyword>
<dbReference type="InterPro" id="IPR003660">
    <property type="entry name" value="HAMP_dom"/>
</dbReference>
<evidence type="ECO:0000259" key="8">
    <source>
        <dbReference type="PROSITE" id="PS50885"/>
    </source>
</evidence>
<evidence type="ECO:0000256" key="7">
    <source>
        <dbReference type="SAM" id="Phobius"/>
    </source>
</evidence>
<feature type="domain" description="HAMP" evidence="8">
    <location>
        <begin position="317"/>
        <end position="369"/>
    </location>
</feature>
<dbReference type="InterPro" id="IPR036890">
    <property type="entry name" value="HATPase_C_sf"/>
</dbReference>
<evidence type="ECO:0000313" key="10">
    <source>
        <dbReference type="Proteomes" id="UP000463051"/>
    </source>
</evidence>
<feature type="transmembrane region" description="Helical" evidence="7">
    <location>
        <begin position="20"/>
        <end position="39"/>
    </location>
</feature>
<keyword evidence="7" id="KW-0812">Transmembrane</keyword>
<dbReference type="PANTHER" id="PTHR34220:SF7">
    <property type="entry name" value="SENSOR HISTIDINE KINASE YPDA"/>
    <property type="match status" value="1"/>
</dbReference>
<keyword evidence="3" id="KW-0597">Phosphoprotein</keyword>
<dbReference type="InterPro" id="IPR050640">
    <property type="entry name" value="Bact_2-comp_sensor_kinase"/>
</dbReference>
<evidence type="ECO:0000256" key="1">
    <source>
        <dbReference type="ARBA" id="ARBA00004651"/>
    </source>
</evidence>
<evidence type="ECO:0000256" key="3">
    <source>
        <dbReference type="ARBA" id="ARBA00022553"/>
    </source>
</evidence>
<comment type="subcellular location">
    <subcellularLocation>
        <location evidence="1">Cell membrane</location>
        <topology evidence="1">Multi-pass membrane protein</topology>
    </subcellularLocation>
</comment>
<dbReference type="PROSITE" id="PS50885">
    <property type="entry name" value="HAMP"/>
    <property type="match status" value="1"/>
</dbReference>
<dbReference type="Gene3D" id="3.30.565.10">
    <property type="entry name" value="Histidine kinase-like ATPase, C-terminal domain"/>
    <property type="match status" value="1"/>
</dbReference>
<evidence type="ECO:0000256" key="6">
    <source>
        <dbReference type="ARBA" id="ARBA00023136"/>
    </source>
</evidence>
<evidence type="ECO:0000256" key="4">
    <source>
        <dbReference type="ARBA" id="ARBA00022679"/>
    </source>
</evidence>